<accession>A0A3E2H328</accession>
<keyword evidence="2" id="KW-1185">Reference proteome</keyword>
<organism evidence="1 2">
    <name type="scientific">Scytalidium lignicola</name>
    <name type="common">Hyphomycete</name>
    <dbReference type="NCBI Taxonomy" id="5539"/>
    <lineage>
        <taxon>Eukaryota</taxon>
        <taxon>Fungi</taxon>
        <taxon>Dikarya</taxon>
        <taxon>Ascomycota</taxon>
        <taxon>Pezizomycotina</taxon>
        <taxon>Leotiomycetes</taxon>
        <taxon>Leotiomycetes incertae sedis</taxon>
        <taxon>Scytalidium</taxon>
    </lineage>
</organism>
<reference evidence="1 2" key="1">
    <citation type="submission" date="2018-05" db="EMBL/GenBank/DDBJ databases">
        <title>Draft genome sequence of Scytalidium lignicola DSM 105466, a ubiquitous saprotrophic fungus.</title>
        <authorList>
            <person name="Buettner E."/>
            <person name="Gebauer A.M."/>
            <person name="Hofrichter M."/>
            <person name="Liers C."/>
            <person name="Kellner H."/>
        </authorList>
    </citation>
    <scope>NUCLEOTIDE SEQUENCE [LARGE SCALE GENOMIC DNA]</scope>
    <source>
        <strain evidence="1 2">DSM 105466</strain>
    </source>
</reference>
<evidence type="ECO:0000313" key="1">
    <source>
        <dbReference type="EMBL" id="RFU27721.1"/>
    </source>
</evidence>
<gene>
    <name evidence="1" type="ORF">B7463_g8625</name>
</gene>
<feature type="non-terminal residue" evidence="1">
    <location>
        <position position="488"/>
    </location>
</feature>
<evidence type="ECO:0000313" key="2">
    <source>
        <dbReference type="Proteomes" id="UP000258309"/>
    </source>
</evidence>
<dbReference type="OMA" id="ACDAFHL"/>
<evidence type="ECO:0008006" key="3">
    <source>
        <dbReference type="Google" id="ProtNLM"/>
    </source>
</evidence>
<name>A0A3E2H328_SCYLI</name>
<sequence>MSSETNATLGEGMSSLRIGETVHELVEIRATGDVILDVTFENTNACTKSIPGDLIQQLRTSKTPITSSQVFYRVHLNTLKKHSKYFQHLLGSDAFGEGRLVATKLTELSQANIKLSEAEPNQLPRITIVDEDDATRTIGREVVFRDLLNIIHGARHASPSKHITVTYMGVLVVLADRFDCISLVTPYLTGTGPLAKFKYPSTYGVEKSAEEVLRQKILIFYFTNQSAKLVSATKELIIRGSYQWTEYGLNSPVTSATWWDLPDSLEAELSHRRSRIIQTIASLQTHFLSLYTSRIRQCTLGYDSSAACDSYQLGEMVKFFTNKDLLSLVPISATNPEDPEYIWPDAYSGDIEGLIGILRQCPSYQIDKNHSHCGLRTRLLPVLDYIQNCIETGTGINASLWKTDRPSRTWIQEKATKGNRRKAFVVDDKEVGVEKRIFEFKGRNALRFNSMGSEKLARELFTADSWNWSAIREEEPLRLPKTSPSLRF</sequence>
<protein>
    <recommendedName>
        <fullName evidence="3">BTB domain-containing protein</fullName>
    </recommendedName>
</protein>
<comment type="caution">
    <text evidence="1">The sequence shown here is derived from an EMBL/GenBank/DDBJ whole genome shotgun (WGS) entry which is preliminary data.</text>
</comment>
<proteinExistence type="predicted"/>
<feature type="non-terminal residue" evidence="1">
    <location>
        <position position="1"/>
    </location>
</feature>
<dbReference type="EMBL" id="NCSJ02000193">
    <property type="protein sequence ID" value="RFU27721.1"/>
    <property type="molecule type" value="Genomic_DNA"/>
</dbReference>
<dbReference type="OrthoDB" id="5398371at2759"/>
<dbReference type="AlphaFoldDB" id="A0A3E2H328"/>
<dbReference type="Proteomes" id="UP000258309">
    <property type="component" value="Unassembled WGS sequence"/>
</dbReference>